<reference evidence="3" key="3">
    <citation type="submission" date="2023-05" db="EMBL/GenBank/DDBJ databases">
        <authorList>
            <person name="Smith C.H."/>
        </authorList>
    </citation>
    <scope>NUCLEOTIDE SEQUENCE</scope>
    <source>
        <strain evidence="3">CHS0354</strain>
        <tissue evidence="3">Mantle</tissue>
    </source>
</reference>
<dbReference type="InterPro" id="IPR052065">
    <property type="entry name" value="Compl_asym_regulator"/>
</dbReference>
<evidence type="ECO:0000256" key="1">
    <source>
        <dbReference type="ARBA" id="ARBA00022737"/>
    </source>
</evidence>
<dbReference type="SUPFAM" id="SSF82895">
    <property type="entry name" value="TSP-1 type 1 repeat"/>
    <property type="match status" value="2"/>
</dbReference>
<protein>
    <submittedName>
        <fullName evidence="3">Uncharacterized protein</fullName>
    </submittedName>
</protein>
<evidence type="ECO:0000313" key="3">
    <source>
        <dbReference type="EMBL" id="KAK3594720.1"/>
    </source>
</evidence>
<dbReference type="Proteomes" id="UP001195483">
    <property type="component" value="Unassembled WGS sequence"/>
</dbReference>
<evidence type="ECO:0000313" key="4">
    <source>
        <dbReference type="Proteomes" id="UP001195483"/>
    </source>
</evidence>
<dbReference type="PROSITE" id="PS50092">
    <property type="entry name" value="TSP1"/>
    <property type="match status" value="2"/>
</dbReference>
<organism evidence="3 4">
    <name type="scientific">Potamilus streckersoni</name>
    <dbReference type="NCBI Taxonomy" id="2493646"/>
    <lineage>
        <taxon>Eukaryota</taxon>
        <taxon>Metazoa</taxon>
        <taxon>Spiralia</taxon>
        <taxon>Lophotrochozoa</taxon>
        <taxon>Mollusca</taxon>
        <taxon>Bivalvia</taxon>
        <taxon>Autobranchia</taxon>
        <taxon>Heteroconchia</taxon>
        <taxon>Palaeoheterodonta</taxon>
        <taxon>Unionida</taxon>
        <taxon>Unionoidea</taxon>
        <taxon>Unionidae</taxon>
        <taxon>Ambleminae</taxon>
        <taxon>Lampsilini</taxon>
        <taxon>Potamilus</taxon>
    </lineage>
</organism>
<dbReference type="Pfam" id="PF00090">
    <property type="entry name" value="TSP_1"/>
    <property type="match status" value="3"/>
</dbReference>
<reference evidence="3" key="1">
    <citation type="journal article" date="2021" name="Genome Biol. Evol.">
        <title>A High-Quality Reference Genome for a Parasitic Bivalve with Doubly Uniparental Inheritance (Bivalvia: Unionida).</title>
        <authorList>
            <person name="Smith C.H."/>
        </authorList>
    </citation>
    <scope>NUCLEOTIDE SEQUENCE</scope>
    <source>
        <strain evidence="3">CHS0354</strain>
    </source>
</reference>
<gene>
    <name evidence="3" type="ORF">CHS0354_001544</name>
</gene>
<dbReference type="EMBL" id="JAEAOA010000143">
    <property type="protein sequence ID" value="KAK3594720.1"/>
    <property type="molecule type" value="Genomic_DNA"/>
</dbReference>
<reference evidence="3" key="2">
    <citation type="journal article" date="2021" name="Genome Biol. Evol.">
        <title>Developing a high-quality reference genome for a parasitic bivalve with doubly uniparental inheritance (Bivalvia: Unionida).</title>
        <authorList>
            <person name="Smith C.H."/>
        </authorList>
    </citation>
    <scope>NUCLEOTIDE SEQUENCE</scope>
    <source>
        <strain evidence="3">CHS0354</strain>
        <tissue evidence="3">Mantle</tissue>
    </source>
</reference>
<dbReference type="Gene3D" id="2.20.100.10">
    <property type="entry name" value="Thrombospondin type-1 (TSP1) repeat"/>
    <property type="match status" value="2"/>
</dbReference>
<accession>A0AAE0VZF6</accession>
<evidence type="ECO:0000256" key="2">
    <source>
        <dbReference type="ARBA" id="ARBA00023157"/>
    </source>
</evidence>
<proteinExistence type="predicted"/>
<dbReference type="InterPro" id="IPR000884">
    <property type="entry name" value="TSP1_rpt"/>
</dbReference>
<sequence>METGIIGLTGAIVPSRANPKPLNGGKDCTGSSTNIMSCTQPVCIIDGGWTSWASSACSVTCGEGTLTKTRTCTNPAPQNGGKACAGNDTVIDKCSHVCPVDGNWGSWTSWGTCTVTCGSGEEIRTRKCDNPAPVGTGAHCAGPPADVRHCVPRDCPIDIVYCLSKSMINCNGRDGRDRRVVDEKAGEKGHFQAIQLITSHS</sequence>
<dbReference type="AlphaFoldDB" id="A0AAE0VZF6"/>
<dbReference type="PANTHER" id="PTHR22906:SF21">
    <property type="entry name" value="SEMA DOMAIN-CONTAINING PROTEIN"/>
    <property type="match status" value="1"/>
</dbReference>
<keyword evidence="2" id="KW-1015">Disulfide bond</keyword>
<dbReference type="PANTHER" id="PTHR22906">
    <property type="entry name" value="PROPERDIN"/>
    <property type="match status" value="1"/>
</dbReference>
<dbReference type="PRINTS" id="PR01705">
    <property type="entry name" value="TSP1REPEAT"/>
</dbReference>
<dbReference type="SMART" id="SM00209">
    <property type="entry name" value="TSP1"/>
    <property type="match status" value="2"/>
</dbReference>
<comment type="caution">
    <text evidence="3">The sequence shown here is derived from an EMBL/GenBank/DDBJ whole genome shotgun (WGS) entry which is preliminary data.</text>
</comment>
<dbReference type="InterPro" id="IPR036383">
    <property type="entry name" value="TSP1_rpt_sf"/>
</dbReference>
<keyword evidence="1" id="KW-0677">Repeat</keyword>
<name>A0AAE0VZF6_9BIVA</name>
<dbReference type="FunFam" id="2.20.100.10:FF:000001">
    <property type="entry name" value="semaphorin-5A isoform X1"/>
    <property type="match status" value="2"/>
</dbReference>
<keyword evidence="4" id="KW-1185">Reference proteome</keyword>